<evidence type="ECO:0000256" key="9">
    <source>
        <dbReference type="ARBA" id="ARBA00023004"/>
    </source>
</evidence>
<evidence type="ECO:0000256" key="2">
    <source>
        <dbReference type="ARBA" id="ARBA00004141"/>
    </source>
</evidence>
<evidence type="ECO:0000256" key="4">
    <source>
        <dbReference type="ARBA" id="ARBA00022617"/>
    </source>
</evidence>
<keyword evidence="5 13" id="KW-0812">Transmembrane</keyword>
<comment type="cofactor">
    <cofactor evidence="1">
        <name>heme b</name>
        <dbReference type="ChEBI" id="CHEBI:60344"/>
    </cofactor>
</comment>
<dbReference type="InterPro" id="IPR045150">
    <property type="entry name" value="CYB561D1/2"/>
</dbReference>
<dbReference type="GO" id="GO:0140571">
    <property type="term" value="F:transmembrane ascorbate ferrireductase activity"/>
    <property type="evidence" value="ECO:0007669"/>
    <property type="project" value="UniProtKB-EC"/>
</dbReference>
<name>A0A1I8GFK3_9PLAT</name>
<keyword evidence="6" id="KW-0479">Metal-binding</keyword>
<evidence type="ECO:0000256" key="10">
    <source>
        <dbReference type="ARBA" id="ARBA00023136"/>
    </source>
</evidence>
<keyword evidence="4" id="KW-0349">Heme</keyword>
<dbReference type="EC" id="7.2.1.3" evidence="11"/>
<evidence type="ECO:0000256" key="8">
    <source>
        <dbReference type="ARBA" id="ARBA00022989"/>
    </source>
</evidence>
<feature type="region of interest" description="Disordered" evidence="12">
    <location>
        <begin position="212"/>
        <end position="236"/>
    </location>
</feature>
<evidence type="ECO:0000259" key="14">
    <source>
        <dbReference type="SMART" id="SM00665"/>
    </source>
</evidence>
<dbReference type="PANTHER" id="PTHR15422">
    <property type="entry name" value="OS05G0565100 PROTEIN"/>
    <property type="match status" value="1"/>
</dbReference>
<feature type="domain" description="Cytochrome b561" evidence="14">
    <location>
        <begin position="396"/>
        <end position="530"/>
    </location>
</feature>
<evidence type="ECO:0000256" key="6">
    <source>
        <dbReference type="ARBA" id="ARBA00022723"/>
    </source>
</evidence>
<dbReference type="SMART" id="SM00665">
    <property type="entry name" value="B561"/>
    <property type="match status" value="1"/>
</dbReference>
<dbReference type="Gene3D" id="1.20.120.1770">
    <property type="match status" value="1"/>
</dbReference>
<keyword evidence="8 13" id="KW-1133">Transmembrane helix</keyword>
<protein>
    <recommendedName>
        <fullName evidence="11">ascorbate ferrireductase (transmembrane)</fullName>
        <ecNumber evidence="11">7.2.1.3</ecNumber>
    </recommendedName>
</protein>
<evidence type="ECO:0000256" key="11">
    <source>
        <dbReference type="ARBA" id="ARBA00024225"/>
    </source>
</evidence>
<feature type="transmembrane region" description="Helical" evidence="13">
    <location>
        <begin position="470"/>
        <end position="497"/>
    </location>
</feature>
<evidence type="ECO:0000313" key="16">
    <source>
        <dbReference type="WBParaSite" id="maker-uti_cns_0001863-snap-gene-0.3-mRNA-1"/>
    </source>
</evidence>
<feature type="transmembrane region" description="Helical" evidence="13">
    <location>
        <begin position="543"/>
        <end position="560"/>
    </location>
</feature>
<evidence type="ECO:0000256" key="5">
    <source>
        <dbReference type="ARBA" id="ARBA00022692"/>
    </source>
</evidence>
<evidence type="ECO:0000313" key="15">
    <source>
        <dbReference type="Proteomes" id="UP000095280"/>
    </source>
</evidence>
<feature type="transmembrane region" description="Helical" evidence="13">
    <location>
        <begin position="397"/>
        <end position="417"/>
    </location>
</feature>
<dbReference type="AlphaFoldDB" id="A0A1I8GFK3"/>
<dbReference type="Proteomes" id="UP000095280">
    <property type="component" value="Unplaced"/>
</dbReference>
<keyword evidence="9" id="KW-0408">Iron</keyword>
<evidence type="ECO:0000256" key="7">
    <source>
        <dbReference type="ARBA" id="ARBA00022982"/>
    </source>
</evidence>
<dbReference type="GO" id="GO:0140575">
    <property type="term" value="F:transmembrane monodehydroascorbate reductase activity"/>
    <property type="evidence" value="ECO:0007669"/>
    <property type="project" value="InterPro"/>
</dbReference>
<proteinExistence type="predicted"/>
<evidence type="ECO:0000256" key="3">
    <source>
        <dbReference type="ARBA" id="ARBA00022448"/>
    </source>
</evidence>
<feature type="transmembrane region" description="Helical" evidence="13">
    <location>
        <begin position="509"/>
        <end position="531"/>
    </location>
</feature>
<dbReference type="InterPro" id="IPR006593">
    <property type="entry name" value="Cyt_b561/ferric_Rdtase_TM"/>
</dbReference>
<dbReference type="GO" id="GO:0046872">
    <property type="term" value="F:metal ion binding"/>
    <property type="evidence" value="ECO:0007669"/>
    <property type="project" value="UniProtKB-KW"/>
</dbReference>
<evidence type="ECO:0000256" key="13">
    <source>
        <dbReference type="SAM" id="Phobius"/>
    </source>
</evidence>
<evidence type="ECO:0000256" key="1">
    <source>
        <dbReference type="ARBA" id="ARBA00001970"/>
    </source>
</evidence>
<evidence type="ECO:0000256" key="12">
    <source>
        <dbReference type="SAM" id="MobiDB-lite"/>
    </source>
</evidence>
<feature type="region of interest" description="Disordered" evidence="12">
    <location>
        <begin position="1"/>
        <end position="23"/>
    </location>
</feature>
<dbReference type="Pfam" id="PF03188">
    <property type="entry name" value="Cytochrom_B561"/>
    <property type="match status" value="1"/>
</dbReference>
<accession>A0A1I8GFK3</accession>
<dbReference type="GO" id="GO:0016020">
    <property type="term" value="C:membrane"/>
    <property type="evidence" value="ECO:0007669"/>
    <property type="project" value="UniProtKB-SubCell"/>
</dbReference>
<organism evidence="15 16">
    <name type="scientific">Macrostomum lignano</name>
    <dbReference type="NCBI Taxonomy" id="282301"/>
    <lineage>
        <taxon>Eukaryota</taxon>
        <taxon>Metazoa</taxon>
        <taxon>Spiralia</taxon>
        <taxon>Lophotrochozoa</taxon>
        <taxon>Platyhelminthes</taxon>
        <taxon>Rhabditophora</taxon>
        <taxon>Macrostomorpha</taxon>
        <taxon>Macrostomida</taxon>
        <taxon>Macrostomidae</taxon>
        <taxon>Macrostomum</taxon>
    </lineage>
</organism>
<reference evidence="16" key="1">
    <citation type="submission" date="2016-11" db="UniProtKB">
        <authorList>
            <consortium name="WormBaseParasite"/>
        </authorList>
    </citation>
    <scope>IDENTIFICATION</scope>
</reference>
<feature type="transmembrane region" description="Helical" evidence="13">
    <location>
        <begin position="438"/>
        <end position="458"/>
    </location>
</feature>
<dbReference type="PANTHER" id="PTHR15422:SF45">
    <property type="entry name" value="CYTOCHROME B561 DOMAIN-CONTAINING PROTEIN"/>
    <property type="match status" value="1"/>
</dbReference>
<keyword evidence="7" id="KW-0249">Electron transport</keyword>
<comment type="subcellular location">
    <subcellularLocation>
        <location evidence="2">Membrane</location>
        <topology evidence="2">Multi-pass membrane protein</topology>
    </subcellularLocation>
</comment>
<sequence>VTSEGHAQLLQRRTARPSEFSKASAGELNVGLSETGEVGNEVSPVELLPSLANRIFRRPRSTRHASGRDAELPHSQGRLSGGLLTADCCRVDVLFQQIRGRNARLFCAYAPPATRPDELKSSSSSSRRGWRSLSGFLGDLNAVFHRSERRCLYIGRERQQRSAGELPGKAGNGVGQYMLPRATRQDRDLLRRVHRDNCAVVRAAAEQAVPLTRLTEELDRDREDPSEQAANSRGGGSALEAVLSTCSVSRPDAKGNERRPQLCAIAAIVNATPPNDRDAITGRREFLRAGKRWSSEVASVMNHVLFGEAAPNKWTHETYIVAIPKKPDTTRLEAHLKNPLGTKSNNRSKEVAHREMLANCASAALVAIVTGVSARRIDGMAAADQLFLSASSATRWHATLCGAAVAGLLSFGVRALRPREGRTGQAETMAHSQLVRHALLNGAAAAQTLAGVGLAWLAARSEPPHRHVTSWHGCIGMAASLALLWQLAVGLFLRYCLPEASKRRLAVEFLHAMGGGATFGLASVALGSGLFTDWFLRRCPPSLLLAGLICLYLIGLRVFAQIWEHYF</sequence>
<dbReference type="WBParaSite" id="maker-uti_cns_0001863-snap-gene-0.3-mRNA-1">
    <property type="protein sequence ID" value="maker-uti_cns_0001863-snap-gene-0.3-mRNA-1"/>
    <property type="gene ID" value="maker-uti_cns_0001863-snap-gene-0.3"/>
</dbReference>
<feature type="compositionally biased region" description="Basic and acidic residues" evidence="12">
    <location>
        <begin position="214"/>
        <end position="225"/>
    </location>
</feature>
<keyword evidence="15" id="KW-1185">Reference proteome</keyword>
<keyword evidence="10 13" id="KW-0472">Membrane</keyword>
<keyword evidence="3" id="KW-0813">Transport</keyword>